<dbReference type="PROSITE" id="PS50889">
    <property type="entry name" value="S4"/>
    <property type="match status" value="1"/>
</dbReference>
<dbReference type="GO" id="GO:0016853">
    <property type="term" value="F:isomerase activity"/>
    <property type="evidence" value="ECO:0007669"/>
    <property type="project" value="UniProtKB-KW"/>
</dbReference>
<dbReference type="SUPFAM" id="SSF55174">
    <property type="entry name" value="Alpha-L RNA-binding motif"/>
    <property type="match status" value="1"/>
</dbReference>
<dbReference type="Proteomes" id="UP001333102">
    <property type="component" value="Chromosome"/>
</dbReference>
<dbReference type="InterPro" id="IPR002942">
    <property type="entry name" value="S4_RNA-bd"/>
</dbReference>
<evidence type="ECO:0000256" key="1">
    <source>
        <dbReference type="ARBA" id="ARBA00000073"/>
    </source>
</evidence>
<dbReference type="PANTHER" id="PTHR21600:SF44">
    <property type="entry name" value="RIBOSOMAL LARGE SUBUNIT PSEUDOURIDINE SYNTHASE D"/>
    <property type="match status" value="1"/>
</dbReference>
<dbReference type="InterPro" id="IPR006145">
    <property type="entry name" value="PsdUridine_synth_RsuA/RluA"/>
</dbReference>
<accession>A0ABZ1BKN8</accession>
<keyword evidence="8" id="KW-1185">Reference proteome</keyword>
<dbReference type="PANTHER" id="PTHR21600">
    <property type="entry name" value="MITOCHONDRIAL RNA PSEUDOURIDINE SYNTHASE"/>
    <property type="match status" value="1"/>
</dbReference>
<evidence type="ECO:0000256" key="3">
    <source>
        <dbReference type="ARBA" id="ARBA00023235"/>
    </source>
</evidence>
<dbReference type="PROSITE" id="PS01129">
    <property type="entry name" value="PSI_RLU"/>
    <property type="match status" value="1"/>
</dbReference>
<dbReference type="SMART" id="SM00363">
    <property type="entry name" value="S4"/>
    <property type="match status" value="1"/>
</dbReference>
<keyword evidence="3 5" id="KW-0413">Isomerase</keyword>
<keyword evidence="4" id="KW-0694">RNA-binding</keyword>
<dbReference type="CDD" id="cd02869">
    <property type="entry name" value="PseudoU_synth_RluA_like"/>
    <property type="match status" value="1"/>
</dbReference>
<dbReference type="Pfam" id="PF00849">
    <property type="entry name" value="PseudoU_synth_2"/>
    <property type="match status" value="1"/>
</dbReference>
<evidence type="ECO:0000256" key="2">
    <source>
        <dbReference type="ARBA" id="ARBA00010876"/>
    </source>
</evidence>
<sequence length="332" mass="36170">MGMTEPGEGFEAELNLRVPPDAHGERVDAYLAQFTQLGPSRSYVQRLIARGYVHVNGRPVKAAHRVAEGDEVWVLVPPPESPADLKPERIPLDVVYEDDHLIVINKPRGMVVHPAAGNPSGTLVNALLAYSPKLSGIAGAMRPGIVHRLDKDTTGLLVVAKSNEAHLGLTRQLKEHDVQRIYWAIVRGQPGERAGIVDAPIGRHPHDRLRMAVVPDGRPAITHYTVLERLGGYSLLEVRLETGRTHQIRVHMAYIGYPIAGDPVYGAGRGSKARGELGLRGQALHARELRFRHPVTEEPMQFVAPLPQDMEAALEALRQQVPPTGAGAAGGR</sequence>
<dbReference type="Gene3D" id="3.30.2350.10">
    <property type="entry name" value="Pseudouridine synthase"/>
    <property type="match status" value="1"/>
</dbReference>
<protein>
    <recommendedName>
        <fullName evidence="5">Pseudouridine synthase</fullName>
        <ecNumber evidence="5">5.4.99.-</ecNumber>
    </recommendedName>
</protein>
<feature type="domain" description="RNA-binding S4" evidence="6">
    <location>
        <begin position="25"/>
        <end position="86"/>
    </location>
</feature>
<comment type="function">
    <text evidence="5">Responsible for synthesis of pseudouridine from uracil.</text>
</comment>
<dbReference type="Gene3D" id="3.10.290.10">
    <property type="entry name" value="RNA-binding S4 domain"/>
    <property type="match status" value="1"/>
</dbReference>
<evidence type="ECO:0000256" key="5">
    <source>
        <dbReference type="RuleBase" id="RU362028"/>
    </source>
</evidence>
<comment type="similarity">
    <text evidence="2 5">Belongs to the pseudouridine synthase RluA family.</text>
</comment>
<dbReference type="InterPro" id="IPR006224">
    <property type="entry name" value="PsdUridine_synth_RluA-like_CS"/>
</dbReference>
<dbReference type="InterPro" id="IPR020103">
    <property type="entry name" value="PsdUridine_synth_cat_dom_sf"/>
</dbReference>
<evidence type="ECO:0000259" key="6">
    <source>
        <dbReference type="SMART" id="SM00363"/>
    </source>
</evidence>
<dbReference type="CDD" id="cd00165">
    <property type="entry name" value="S4"/>
    <property type="match status" value="1"/>
</dbReference>
<comment type="catalytic activity">
    <reaction evidence="1 5">
        <text>a uridine in RNA = a pseudouridine in RNA</text>
        <dbReference type="Rhea" id="RHEA:48348"/>
        <dbReference type="Rhea" id="RHEA-COMP:12068"/>
        <dbReference type="Rhea" id="RHEA-COMP:12069"/>
        <dbReference type="ChEBI" id="CHEBI:65314"/>
        <dbReference type="ChEBI" id="CHEBI:65315"/>
    </reaction>
</comment>
<evidence type="ECO:0000313" key="8">
    <source>
        <dbReference type="Proteomes" id="UP001333102"/>
    </source>
</evidence>
<dbReference type="InterPro" id="IPR006225">
    <property type="entry name" value="PsdUridine_synth_RluC/D"/>
</dbReference>
<dbReference type="InterPro" id="IPR050188">
    <property type="entry name" value="RluA_PseudoU_synthase"/>
</dbReference>
<dbReference type="Pfam" id="PF01479">
    <property type="entry name" value="S4"/>
    <property type="match status" value="1"/>
</dbReference>
<dbReference type="EC" id="5.4.99.-" evidence="5"/>
<evidence type="ECO:0000256" key="4">
    <source>
        <dbReference type="PROSITE-ProRule" id="PRU00182"/>
    </source>
</evidence>
<dbReference type="SUPFAM" id="SSF55120">
    <property type="entry name" value="Pseudouridine synthase"/>
    <property type="match status" value="1"/>
</dbReference>
<organism evidence="7 8">
    <name type="scientific">Geochorda subterranea</name>
    <dbReference type="NCBI Taxonomy" id="3109564"/>
    <lineage>
        <taxon>Bacteria</taxon>
        <taxon>Bacillati</taxon>
        <taxon>Bacillota</taxon>
        <taxon>Limnochordia</taxon>
        <taxon>Limnochordales</taxon>
        <taxon>Geochordaceae</taxon>
        <taxon>Geochorda</taxon>
    </lineage>
</organism>
<dbReference type="RefSeq" id="WP_324667652.1">
    <property type="nucleotide sequence ID" value="NZ_CP141614.1"/>
</dbReference>
<evidence type="ECO:0000313" key="7">
    <source>
        <dbReference type="EMBL" id="WRP13407.1"/>
    </source>
</evidence>
<dbReference type="NCBIfam" id="TIGR00005">
    <property type="entry name" value="rluA_subfam"/>
    <property type="match status" value="1"/>
</dbReference>
<proteinExistence type="inferred from homology"/>
<name>A0ABZ1BKN8_9FIRM</name>
<dbReference type="EMBL" id="CP141614">
    <property type="protein sequence ID" value="WRP13407.1"/>
    <property type="molecule type" value="Genomic_DNA"/>
</dbReference>
<dbReference type="InterPro" id="IPR036986">
    <property type="entry name" value="S4_RNA-bd_sf"/>
</dbReference>
<reference evidence="8" key="1">
    <citation type="submission" date="2023-12" db="EMBL/GenBank/DDBJ databases">
        <title>Novel isolates from deep terrestrial aquifers shed light on the physiology and ecology of the class Limnochordia.</title>
        <authorList>
            <person name="Karnachuk O.V."/>
            <person name="Lukina A.P."/>
            <person name="Avakyan M.R."/>
            <person name="Kadnikov V."/>
            <person name="Begmatov S."/>
            <person name="Beletsky A.V."/>
            <person name="Mardanov A.V."/>
            <person name="Ravin N.V."/>
        </authorList>
    </citation>
    <scope>NUCLEOTIDE SEQUENCE [LARGE SCALE GENOMIC DNA]</scope>
    <source>
        <strain evidence="8">LN</strain>
    </source>
</reference>
<gene>
    <name evidence="7" type="ORF">VLY81_08070</name>
</gene>